<dbReference type="KEGG" id="dpx:DAPPUDRAFT_238437"/>
<dbReference type="STRING" id="6669.E9G6E4"/>
<sequence>MVTSMMVTSMMVSRKMSSCPYEVLVSTLVQSLQQQQQALAHEAKFQPKLQLLSTASNTGESGEITCAMRDGAAHVLRSLKVWYDIPCAVLLDALNMMDWFMSRIKARPKHLSCIAISSFHLAEWNPCPCLKPCQMCLR</sequence>
<organism evidence="1 2">
    <name type="scientific">Daphnia pulex</name>
    <name type="common">Water flea</name>
    <dbReference type="NCBI Taxonomy" id="6669"/>
    <lineage>
        <taxon>Eukaryota</taxon>
        <taxon>Metazoa</taxon>
        <taxon>Ecdysozoa</taxon>
        <taxon>Arthropoda</taxon>
        <taxon>Crustacea</taxon>
        <taxon>Branchiopoda</taxon>
        <taxon>Diplostraca</taxon>
        <taxon>Cladocera</taxon>
        <taxon>Anomopoda</taxon>
        <taxon>Daphniidae</taxon>
        <taxon>Daphnia</taxon>
    </lineage>
</organism>
<dbReference type="HOGENOM" id="CLU_1857271_0_0_1"/>
<dbReference type="Proteomes" id="UP000000305">
    <property type="component" value="Unassembled WGS sequence"/>
</dbReference>
<dbReference type="AlphaFoldDB" id="E9G6E4"/>
<dbReference type="OrthoDB" id="769138at2759"/>
<accession>E9G6E4</accession>
<name>E9G6E4_DAPPU</name>
<evidence type="ECO:0000313" key="1">
    <source>
        <dbReference type="EMBL" id="EFX85006.1"/>
    </source>
</evidence>
<dbReference type="SUPFAM" id="SSF47954">
    <property type="entry name" value="Cyclin-like"/>
    <property type="match status" value="1"/>
</dbReference>
<gene>
    <name evidence="1" type="ORF">DAPPUDRAFT_238437</name>
</gene>
<dbReference type="PhylomeDB" id="E9G6E4"/>
<dbReference type="InterPro" id="IPR036915">
    <property type="entry name" value="Cyclin-like_sf"/>
</dbReference>
<reference evidence="1 2" key="1">
    <citation type="journal article" date="2011" name="Science">
        <title>The ecoresponsive genome of Daphnia pulex.</title>
        <authorList>
            <person name="Colbourne J.K."/>
            <person name="Pfrender M.E."/>
            <person name="Gilbert D."/>
            <person name="Thomas W.K."/>
            <person name="Tucker A."/>
            <person name="Oakley T.H."/>
            <person name="Tokishita S."/>
            <person name="Aerts A."/>
            <person name="Arnold G.J."/>
            <person name="Basu M.K."/>
            <person name="Bauer D.J."/>
            <person name="Caceres C.E."/>
            <person name="Carmel L."/>
            <person name="Casola C."/>
            <person name="Choi J.H."/>
            <person name="Detter J.C."/>
            <person name="Dong Q."/>
            <person name="Dusheyko S."/>
            <person name="Eads B.D."/>
            <person name="Frohlich T."/>
            <person name="Geiler-Samerotte K.A."/>
            <person name="Gerlach D."/>
            <person name="Hatcher P."/>
            <person name="Jogdeo S."/>
            <person name="Krijgsveld J."/>
            <person name="Kriventseva E.V."/>
            <person name="Kultz D."/>
            <person name="Laforsch C."/>
            <person name="Lindquist E."/>
            <person name="Lopez J."/>
            <person name="Manak J.R."/>
            <person name="Muller J."/>
            <person name="Pangilinan J."/>
            <person name="Patwardhan R.P."/>
            <person name="Pitluck S."/>
            <person name="Pritham E.J."/>
            <person name="Rechtsteiner A."/>
            <person name="Rho M."/>
            <person name="Rogozin I.B."/>
            <person name="Sakarya O."/>
            <person name="Salamov A."/>
            <person name="Schaack S."/>
            <person name="Shapiro H."/>
            <person name="Shiga Y."/>
            <person name="Skalitzky C."/>
            <person name="Smith Z."/>
            <person name="Souvorov A."/>
            <person name="Sung W."/>
            <person name="Tang Z."/>
            <person name="Tsuchiya D."/>
            <person name="Tu H."/>
            <person name="Vos H."/>
            <person name="Wang M."/>
            <person name="Wolf Y.I."/>
            <person name="Yamagata H."/>
            <person name="Yamada T."/>
            <person name="Ye Y."/>
            <person name="Shaw J.R."/>
            <person name="Andrews J."/>
            <person name="Crease T.J."/>
            <person name="Tang H."/>
            <person name="Lucas S.M."/>
            <person name="Robertson H.M."/>
            <person name="Bork P."/>
            <person name="Koonin E.V."/>
            <person name="Zdobnov E.M."/>
            <person name="Grigoriev I.V."/>
            <person name="Lynch M."/>
            <person name="Boore J.L."/>
        </authorList>
    </citation>
    <scope>NUCLEOTIDE SEQUENCE [LARGE SCALE GENOMIC DNA]</scope>
</reference>
<dbReference type="eggNOG" id="KOG0653">
    <property type="taxonomic scope" value="Eukaryota"/>
</dbReference>
<proteinExistence type="predicted"/>
<dbReference type="InParanoid" id="E9G6E4"/>
<dbReference type="EMBL" id="GL732533">
    <property type="protein sequence ID" value="EFX85006.1"/>
    <property type="molecule type" value="Genomic_DNA"/>
</dbReference>
<keyword evidence="2" id="KW-1185">Reference proteome</keyword>
<protein>
    <submittedName>
        <fullName evidence="1">Uncharacterized protein</fullName>
    </submittedName>
</protein>
<dbReference type="Gene3D" id="1.10.472.10">
    <property type="entry name" value="Cyclin-like"/>
    <property type="match status" value="1"/>
</dbReference>
<evidence type="ECO:0000313" key="2">
    <source>
        <dbReference type="Proteomes" id="UP000000305"/>
    </source>
</evidence>